<evidence type="ECO:0000313" key="1">
    <source>
        <dbReference type="EMBL" id="KFZ32406.1"/>
    </source>
</evidence>
<dbReference type="AlphaFoldDB" id="A0A094JIN5"/>
<gene>
    <name evidence="1" type="ORF">JS44_08540</name>
</gene>
<reference evidence="1" key="1">
    <citation type="submission" date="2014-08" db="EMBL/GenBank/DDBJ databases">
        <title>Fullgenome sequencing of Anoxybacillus sp.25 isolate from Garga hot-spring Russia.</title>
        <authorList>
            <person name="Rozanov A.S."/>
            <person name="Kotenko A.V."/>
            <person name="Malup T.K."/>
            <person name="Peltek S.E."/>
        </authorList>
    </citation>
    <scope>NUCLEOTIDE SEQUENCE [LARGE SCALE GENOMIC DNA]</scope>
    <source>
        <strain evidence="1">25</strain>
    </source>
</reference>
<protein>
    <submittedName>
        <fullName evidence="1">Uncharacterized protein</fullName>
    </submittedName>
</protein>
<sequence length="62" mass="7135">MIDQLELNLENLTGRDILAIDKELRSRNSQFSVYDIESQLLIVSRLSGIIPDELEKMQAPDF</sequence>
<name>A0A094JIN5_9BACL</name>
<proteinExistence type="predicted"/>
<dbReference type="EMBL" id="JPZO01000046">
    <property type="protein sequence ID" value="KFZ32406.1"/>
    <property type="molecule type" value="Genomic_DNA"/>
</dbReference>
<organism evidence="1">
    <name type="scientific">Anoxybacillus flavithermus</name>
    <dbReference type="NCBI Taxonomy" id="33934"/>
    <lineage>
        <taxon>Bacteria</taxon>
        <taxon>Bacillati</taxon>
        <taxon>Bacillota</taxon>
        <taxon>Bacilli</taxon>
        <taxon>Bacillales</taxon>
        <taxon>Anoxybacillaceae</taxon>
        <taxon>Anoxybacillus</taxon>
    </lineage>
</organism>
<accession>A0A094JIN5</accession>
<comment type="caution">
    <text evidence="1">The sequence shown here is derived from an EMBL/GenBank/DDBJ whole genome shotgun (WGS) entry which is preliminary data.</text>
</comment>